<sequence length="641" mass="72794">MEPTIEKPTESVGDLNKPFRFKGTNFKRWKGKVLFYLSLLKVSYVLTEKNPVKLPTDEMSEDELRSHQEKIDKYKKDEYNCRFYLLNCLADHFYDYYDTTYTSAKKIWKALQSKYDTEEVGAKKYAANRFFRYQMVDGKSVVKQAQDFQMIVAEVRSEGIKIGDNLVVAEEEARGQDALMTQEGNGHSTTKANVTEESLVAMITDVNMVQFVEGWWADSGANRHVCYDKNWFKKYTPFEEEKTIMLGDSSKTKVLGSGEVELNFTSGRVLTLKDVLYTPSMRKNLMSSYLLNKAGFKQTMESDQYVITKKGLFVGKGYACDGMFKLNVERMATGRIGTGSWVPRPRPALWVGSPETAPPRMPGQHSPPRTRPEEPRPAPRVGVGKMDHENMRPGNHNSTGTSPINNHRKFTKSHLIELSMYYSIVKESLKLKNRWSGHSMDRHPIFDIIANDSSSSSDDEVEMIIRFAIEEERLNSGGGSRPRRRRTNATGRLGLSYFQKMTAAIRMLAYGTTADLCDKYSPTNNDIARLLALGESRGFLGMLESIDYMYWKWKNCPTAWQGSHNDINVLERSSVFTELAEGCAPLVNYSINGDWISPDLEIQSLGLVYQSSGSGRNSWVDISVDWVSFSHLDQGSSRLDP</sequence>
<dbReference type="AlphaFoldDB" id="A0A2N9EB05"/>
<dbReference type="Pfam" id="PF14223">
    <property type="entry name" value="Retrotran_gag_2"/>
    <property type="match status" value="1"/>
</dbReference>
<dbReference type="InterPro" id="IPR006912">
    <property type="entry name" value="Harbinger_derived_prot"/>
</dbReference>
<reference evidence="3" key="1">
    <citation type="submission" date="2018-02" db="EMBL/GenBank/DDBJ databases">
        <authorList>
            <person name="Cohen D.B."/>
            <person name="Kent A.D."/>
        </authorList>
    </citation>
    <scope>NUCLEOTIDE SEQUENCE</scope>
</reference>
<evidence type="ECO:0000259" key="2">
    <source>
        <dbReference type="Pfam" id="PF22936"/>
    </source>
</evidence>
<protein>
    <recommendedName>
        <fullName evidence="2">Retrovirus-related Pol polyprotein from transposon TNT 1-94-like beta-barrel domain-containing protein</fullName>
    </recommendedName>
</protein>
<gene>
    <name evidence="3" type="ORF">FSB_LOCUS4028</name>
</gene>
<dbReference type="PANTHER" id="PTHR47592:SF27">
    <property type="entry name" value="OS08G0421700 PROTEIN"/>
    <property type="match status" value="1"/>
</dbReference>
<accession>A0A2N9EB05</accession>
<name>A0A2N9EB05_FAGSY</name>
<proteinExistence type="predicted"/>
<dbReference type="Pfam" id="PF22936">
    <property type="entry name" value="Pol_BBD"/>
    <property type="match status" value="1"/>
</dbReference>
<dbReference type="EMBL" id="OIVN01000202">
    <property type="protein sequence ID" value="SPC76146.1"/>
    <property type="molecule type" value="Genomic_DNA"/>
</dbReference>
<organism evidence="3">
    <name type="scientific">Fagus sylvatica</name>
    <name type="common">Beechnut</name>
    <dbReference type="NCBI Taxonomy" id="28930"/>
    <lineage>
        <taxon>Eukaryota</taxon>
        <taxon>Viridiplantae</taxon>
        <taxon>Streptophyta</taxon>
        <taxon>Embryophyta</taxon>
        <taxon>Tracheophyta</taxon>
        <taxon>Spermatophyta</taxon>
        <taxon>Magnoliopsida</taxon>
        <taxon>eudicotyledons</taxon>
        <taxon>Gunneridae</taxon>
        <taxon>Pentapetalae</taxon>
        <taxon>rosids</taxon>
        <taxon>fabids</taxon>
        <taxon>Fagales</taxon>
        <taxon>Fagaceae</taxon>
        <taxon>Fagus</taxon>
    </lineage>
</organism>
<feature type="region of interest" description="Disordered" evidence="1">
    <location>
        <begin position="352"/>
        <end position="406"/>
    </location>
</feature>
<evidence type="ECO:0000313" key="3">
    <source>
        <dbReference type="EMBL" id="SPC76146.1"/>
    </source>
</evidence>
<feature type="domain" description="Retrovirus-related Pol polyprotein from transposon TNT 1-94-like beta-barrel" evidence="2">
    <location>
        <begin position="215"/>
        <end position="296"/>
    </location>
</feature>
<evidence type="ECO:0000256" key="1">
    <source>
        <dbReference type="SAM" id="MobiDB-lite"/>
    </source>
</evidence>
<dbReference type="PANTHER" id="PTHR47592">
    <property type="entry name" value="PBF68 PROTEIN"/>
    <property type="match status" value="1"/>
</dbReference>
<dbReference type="InterPro" id="IPR054722">
    <property type="entry name" value="PolX-like_BBD"/>
</dbReference>
<feature type="compositionally biased region" description="Polar residues" evidence="1">
    <location>
        <begin position="395"/>
        <end position="405"/>
    </location>
</feature>
<dbReference type="Pfam" id="PF04827">
    <property type="entry name" value="Plant_tran"/>
    <property type="match status" value="1"/>
</dbReference>